<evidence type="ECO:0000313" key="2">
    <source>
        <dbReference type="Proteomes" id="UP001497535"/>
    </source>
</evidence>
<proteinExistence type="predicted"/>
<reference evidence="1" key="1">
    <citation type="submission" date="2023-11" db="EMBL/GenBank/DDBJ databases">
        <authorList>
            <person name="Poullet M."/>
        </authorList>
    </citation>
    <scope>NUCLEOTIDE SEQUENCE</scope>
    <source>
        <strain evidence="1">E1834</strain>
    </source>
</reference>
<organism evidence="1 2">
    <name type="scientific">Meloidogyne enterolobii</name>
    <name type="common">Root-knot nematode worm</name>
    <name type="synonym">Meloidogyne mayaguensis</name>
    <dbReference type="NCBI Taxonomy" id="390850"/>
    <lineage>
        <taxon>Eukaryota</taxon>
        <taxon>Metazoa</taxon>
        <taxon>Ecdysozoa</taxon>
        <taxon>Nematoda</taxon>
        <taxon>Chromadorea</taxon>
        <taxon>Rhabditida</taxon>
        <taxon>Tylenchina</taxon>
        <taxon>Tylenchomorpha</taxon>
        <taxon>Tylenchoidea</taxon>
        <taxon>Meloidogynidae</taxon>
        <taxon>Meloidogyninae</taxon>
        <taxon>Meloidogyne</taxon>
    </lineage>
</organism>
<keyword evidence="2" id="KW-1185">Reference proteome</keyword>
<evidence type="ECO:0000313" key="1">
    <source>
        <dbReference type="EMBL" id="CAK5072623.1"/>
    </source>
</evidence>
<dbReference type="EMBL" id="CAVMJV010000022">
    <property type="protein sequence ID" value="CAK5072623.1"/>
    <property type="molecule type" value="Genomic_DNA"/>
</dbReference>
<accession>A0ACB0Z179</accession>
<gene>
    <name evidence="1" type="ORF">MENTE1834_LOCUS19323</name>
</gene>
<name>A0ACB0Z179_MELEN</name>
<comment type="caution">
    <text evidence="1">The sequence shown here is derived from an EMBL/GenBank/DDBJ whole genome shotgun (WGS) entry which is preliminary data.</text>
</comment>
<protein>
    <submittedName>
        <fullName evidence="1">Uncharacterized protein</fullName>
    </submittedName>
</protein>
<sequence length="196" mass="22882">MNPSSSTAHILAELTLGEREKVLSERYLCERDNLISKFMAWTEQDQTDFCKHLLQRMCHHQHGQIDQFLGPMLKRDFISLLPTGLAENVLQLLDAQSLYACELVSKEWHKVIANGMLWRKFFERKFRSDQLWQGLANKRGWLLLILIIHLIILIISFLILLLRLSSIFIKMILNSNILSFSLYLNGNYGQARLQSH</sequence>
<dbReference type="Proteomes" id="UP001497535">
    <property type="component" value="Unassembled WGS sequence"/>
</dbReference>